<evidence type="ECO:0000313" key="2">
    <source>
        <dbReference type="Proteomes" id="UP001054945"/>
    </source>
</evidence>
<evidence type="ECO:0000313" key="1">
    <source>
        <dbReference type="EMBL" id="GIX75168.1"/>
    </source>
</evidence>
<protein>
    <submittedName>
        <fullName evidence="1">Uncharacterized protein</fullName>
    </submittedName>
</protein>
<accession>A0AAV4MTN3</accession>
<gene>
    <name evidence="1" type="ORF">CEXT_587501</name>
</gene>
<dbReference type="Proteomes" id="UP001054945">
    <property type="component" value="Unassembled WGS sequence"/>
</dbReference>
<dbReference type="AlphaFoldDB" id="A0AAV4MTN3"/>
<dbReference type="EMBL" id="BPLR01020142">
    <property type="protein sequence ID" value="GIX75168.1"/>
    <property type="molecule type" value="Genomic_DNA"/>
</dbReference>
<proteinExistence type="predicted"/>
<keyword evidence="2" id="KW-1185">Reference proteome</keyword>
<organism evidence="1 2">
    <name type="scientific">Caerostris extrusa</name>
    <name type="common">Bark spider</name>
    <name type="synonym">Caerostris bankana</name>
    <dbReference type="NCBI Taxonomy" id="172846"/>
    <lineage>
        <taxon>Eukaryota</taxon>
        <taxon>Metazoa</taxon>
        <taxon>Ecdysozoa</taxon>
        <taxon>Arthropoda</taxon>
        <taxon>Chelicerata</taxon>
        <taxon>Arachnida</taxon>
        <taxon>Araneae</taxon>
        <taxon>Araneomorphae</taxon>
        <taxon>Entelegynae</taxon>
        <taxon>Araneoidea</taxon>
        <taxon>Araneidae</taxon>
        <taxon>Caerostris</taxon>
    </lineage>
</organism>
<sequence>MQVTLCCDPHSSFPRWSMDRLQQQRDVFRKSWSVHGAVFSRKGEDEKSPNALSLALSILNGDILLRDLFLILLNLVLLCG</sequence>
<comment type="caution">
    <text evidence="1">The sequence shown here is derived from an EMBL/GenBank/DDBJ whole genome shotgun (WGS) entry which is preliminary data.</text>
</comment>
<name>A0AAV4MTN3_CAEEX</name>
<reference evidence="1 2" key="1">
    <citation type="submission" date="2021-06" db="EMBL/GenBank/DDBJ databases">
        <title>Caerostris extrusa draft genome.</title>
        <authorList>
            <person name="Kono N."/>
            <person name="Arakawa K."/>
        </authorList>
    </citation>
    <scope>NUCLEOTIDE SEQUENCE [LARGE SCALE GENOMIC DNA]</scope>
</reference>